<evidence type="ECO:0000256" key="3">
    <source>
        <dbReference type="ARBA" id="ARBA00010617"/>
    </source>
</evidence>
<dbReference type="InterPro" id="IPR017972">
    <property type="entry name" value="Cyt_P450_CS"/>
</dbReference>
<dbReference type="GO" id="GO:0005506">
    <property type="term" value="F:iron ion binding"/>
    <property type="evidence" value="ECO:0007669"/>
    <property type="project" value="InterPro"/>
</dbReference>
<feature type="signal peptide" evidence="14">
    <location>
        <begin position="1"/>
        <end position="22"/>
    </location>
</feature>
<evidence type="ECO:0000256" key="11">
    <source>
        <dbReference type="ARBA" id="ARBA00023136"/>
    </source>
</evidence>
<keyword evidence="7" id="KW-1133">Transmembrane helix</keyword>
<comment type="cofactor">
    <cofactor evidence="1 12">
        <name>heme</name>
        <dbReference type="ChEBI" id="CHEBI:30413"/>
    </cofactor>
</comment>
<dbReference type="FunFam" id="1.10.630.10:FF:000044">
    <property type="entry name" value="Cytochrome P450"/>
    <property type="match status" value="1"/>
</dbReference>
<evidence type="ECO:0000313" key="15">
    <source>
        <dbReference type="EMBL" id="CAJ1916522.1"/>
    </source>
</evidence>
<evidence type="ECO:0000256" key="9">
    <source>
        <dbReference type="ARBA" id="ARBA00023004"/>
    </source>
</evidence>
<keyword evidence="16" id="KW-1185">Reference proteome</keyword>
<evidence type="ECO:0000256" key="6">
    <source>
        <dbReference type="ARBA" id="ARBA00022723"/>
    </source>
</evidence>
<evidence type="ECO:0000256" key="1">
    <source>
        <dbReference type="ARBA" id="ARBA00001971"/>
    </source>
</evidence>
<dbReference type="PRINTS" id="PR00385">
    <property type="entry name" value="P450"/>
</dbReference>
<feature type="chain" id="PRO_5041720816" description="Cytochrome P450" evidence="14">
    <location>
        <begin position="23"/>
        <end position="496"/>
    </location>
</feature>
<keyword evidence="9 12" id="KW-0408">Iron</keyword>
<dbReference type="PANTHER" id="PTHR24296">
    <property type="entry name" value="CYTOCHROME P450"/>
    <property type="match status" value="1"/>
</dbReference>
<evidence type="ECO:0000256" key="8">
    <source>
        <dbReference type="ARBA" id="ARBA00023002"/>
    </source>
</evidence>
<keyword evidence="14" id="KW-0732">Signal</keyword>
<accession>A0AA86S5I4</accession>
<dbReference type="Pfam" id="PF00067">
    <property type="entry name" value="p450"/>
    <property type="match status" value="1"/>
</dbReference>
<keyword evidence="4 12" id="KW-0349">Heme</keyword>
<dbReference type="GO" id="GO:0016020">
    <property type="term" value="C:membrane"/>
    <property type="evidence" value="ECO:0007669"/>
    <property type="project" value="UniProtKB-SubCell"/>
</dbReference>
<keyword evidence="5" id="KW-0812">Transmembrane</keyword>
<dbReference type="AlphaFoldDB" id="A0AA86S5I4"/>
<dbReference type="Gramene" id="rna-AYBTSS11_LOCUS3615">
    <property type="protein sequence ID" value="CAJ1916522.1"/>
    <property type="gene ID" value="gene-AYBTSS11_LOCUS3615"/>
</dbReference>
<proteinExistence type="inferred from homology"/>
<dbReference type="Proteomes" id="UP001189624">
    <property type="component" value="Chromosome 1"/>
</dbReference>
<evidence type="ECO:0008006" key="17">
    <source>
        <dbReference type="Google" id="ProtNLM"/>
    </source>
</evidence>
<evidence type="ECO:0000256" key="14">
    <source>
        <dbReference type="SAM" id="SignalP"/>
    </source>
</evidence>
<name>A0AA86S5I4_9FABA</name>
<organism evidence="15 16">
    <name type="scientific">Sphenostylis stenocarpa</name>
    <dbReference type="NCBI Taxonomy" id="92480"/>
    <lineage>
        <taxon>Eukaryota</taxon>
        <taxon>Viridiplantae</taxon>
        <taxon>Streptophyta</taxon>
        <taxon>Embryophyta</taxon>
        <taxon>Tracheophyta</taxon>
        <taxon>Spermatophyta</taxon>
        <taxon>Magnoliopsida</taxon>
        <taxon>eudicotyledons</taxon>
        <taxon>Gunneridae</taxon>
        <taxon>Pentapetalae</taxon>
        <taxon>rosids</taxon>
        <taxon>fabids</taxon>
        <taxon>Fabales</taxon>
        <taxon>Fabaceae</taxon>
        <taxon>Papilionoideae</taxon>
        <taxon>50 kb inversion clade</taxon>
        <taxon>NPAAA clade</taxon>
        <taxon>indigoferoid/millettioid clade</taxon>
        <taxon>Phaseoleae</taxon>
        <taxon>Sphenostylis</taxon>
    </lineage>
</organism>
<dbReference type="GO" id="GO:0004497">
    <property type="term" value="F:monooxygenase activity"/>
    <property type="evidence" value="ECO:0007669"/>
    <property type="project" value="UniProtKB-KW"/>
</dbReference>
<evidence type="ECO:0000256" key="5">
    <source>
        <dbReference type="ARBA" id="ARBA00022692"/>
    </source>
</evidence>
<keyword evidence="10 13" id="KW-0503">Monooxygenase</keyword>
<protein>
    <recommendedName>
        <fullName evidence="17">Cytochrome P450</fullName>
    </recommendedName>
</protein>
<dbReference type="GO" id="GO:0006629">
    <property type="term" value="P:lipid metabolic process"/>
    <property type="evidence" value="ECO:0007669"/>
    <property type="project" value="UniProtKB-ARBA"/>
</dbReference>
<dbReference type="Gene3D" id="1.10.630.10">
    <property type="entry name" value="Cytochrome P450"/>
    <property type="match status" value="1"/>
</dbReference>
<evidence type="ECO:0000256" key="13">
    <source>
        <dbReference type="RuleBase" id="RU000461"/>
    </source>
</evidence>
<dbReference type="InterPro" id="IPR002401">
    <property type="entry name" value="Cyt_P450_E_grp-I"/>
</dbReference>
<sequence>MEIFSFLFLTLLLPLYLYFARQKPNQTNNKGFKHYPLIGTLPEFIKNRHRFLEWTTQVLRDCPTNTAVFSRPYSIHGVITANPENVQHMLKTQFQNYPKGERFIHHLQDFLGNGIFNSDGELWKVQRKVASYEFSTKSLRNFIVNSVTTELHTRLLPILSKASETNRVLDLQDLLERFAFDNVCKLAFNVDPACLDGDGTAGAEFMRAFEDAAVLSSRRFMSVLPFTWKLKKLLNIGTERRLRESITTVHVFADSMIRSRLESREPTSGDEDLLSRFIRTEDTSPEFLRDVVISFILAGRDTTSSALTWFFWILSSRPHVMRNIREEIARVRSATRGIGAFSYEELREMHYLHAAITETMRLYPPVPVDSKKCEDDDVLPDGTRIGKGWFMSYHTYAMGRMESVWGKDCTEFNPERWLENGAFRPESPFRFPVFHAGPRTCLGKEMAYIQMKSIAASVVESFEIEPLDKDTCPEHVLSLTLRMKGGLAVMVRRRDT</sequence>
<keyword evidence="6 12" id="KW-0479">Metal-binding</keyword>
<dbReference type="GO" id="GO:0016705">
    <property type="term" value="F:oxidoreductase activity, acting on paired donors, with incorporation or reduction of molecular oxygen"/>
    <property type="evidence" value="ECO:0007669"/>
    <property type="project" value="InterPro"/>
</dbReference>
<gene>
    <name evidence="15" type="ORF">AYBTSS11_LOCUS3615</name>
</gene>
<keyword evidence="8 13" id="KW-0560">Oxidoreductase</keyword>
<dbReference type="CDD" id="cd11064">
    <property type="entry name" value="CYP86A"/>
    <property type="match status" value="1"/>
</dbReference>
<comment type="subcellular location">
    <subcellularLocation>
        <location evidence="2">Membrane</location>
        <topology evidence="2">Single-pass membrane protein</topology>
    </subcellularLocation>
</comment>
<feature type="binding site" description="axial binding residue" evidence="12">
    <location>
        <position position="441"/>
    </location>
    <ligand>
        <name>heme</name>
        <dbReference type="ChEBI" id="CHEBI:30413"/>
    </ligand>
    <ligandPart>
        <name>Fe</name>
        <dbReference type="ChEBI" id="CHEBI:18248"/>
    </ligandPart>
</feature>
<comment type="similarity">
    <text evidence="3 13">Belongs to the cytochrome P450 family.</text>
</comment>
<dbReference type="InterPro" id="IPR036396">
    <property type="entry name" value="Cyt_P450_sf"/>
</dbReference>
<keyword evidence="11" id="KW-0472">Membrane</keyword>
<evidence type="ECO:0000256" key="7">
    <source>
        <dbReference type="ARBA" id="ARBA00022989"/>
    </source>
</evidence>
<dbReference type="PROSITE" id="PS00086">
    <property type="entry name" value="CYTOCHROME_P450"/>
    <property type="match status" value="1"/>
</dbReference>
<reference evidence="15" key="1">
    <citation type="submission" date="2023-10" db="EMBL/GenBank/DDBJ databases">
        <authorList>
            <person name="Domelevo Entfellner J.-B."/>
        </authorList>
    </citation>
    <scope>NUCLEOTIDE SEQUENCE</scope>
</reference>
<dbReference type="EMBL" id="OY731398">
    <property type="protein sequence ID" value="CAJ1916522.1"/>
    <property type="molecule type" value="Genomic_DNA"/>
</dbReference>
<evidence type="ECO:0000256" key="2">
    <source>
        <dbReference type="ARBA" id="ARBA00004167"/>
    </source>
</evidence>
<evidence type="ECO:0000256" key="12">
    <source>
        <dbReference type="PIRSR" id="PIRSR602401-1"/>
    </source>
</evidence>
<dbReference type="GO" id="GO:0020037">
    <property type="term" value="F:heme binding"/>
    <property type="evidence" value="ECO:0007669"/>
    <property type="project" value="InterPro"/>
</dbReference>
<dbReference type="SUPFAM" id="SSF48264">
    <property type="entry name" value="Cytochrome P450"/>
    <property type="match status" value="1"/>
</dbReference>
<dbReference type="InterPro" id="IPR001128">
    <property type="entry name" value="Cyt_P450"/>
</dbReference>
<evidence type="ECO:0000256" key="10">
    <source>
        <dbReference type="ARBA" id="ARBA00023033"/>
    </source>
</evidence>
<evidence type="ECO:0000256" key="4">
    <source>
        <dbReference type="ARBA" id="ARBA00022617"/>
    </source>
</evidence>
<evidence type="ECO:0000313" key="16">
    <source>
        <dbReference type="Proteomes" id="UP001189624"/>
    </source>
</evidence>
<dbReference type="PRINTS" id="PR00463">
    <property type="entry name" value="EP450I"/>
</dbReference>